<reference evidence="6" key="1">
    <citation type="submission" date="2023-05" db="EMBL/GenBank/DDBJ databases">
        <title>Nepenthes gracilis genome sequencing.</title>
        <authorList>
            <person name="Fukushima K."/>
        </authorList>
    </citation>
    <scope>NUCLEOTIDE SEQUENCE</scope>
    <source>
        <strain evidence="6">SING2019-196</strain>
    </source>
</reference>
<feature type="domain" description="Helicase ATP-binding" evidence="5">
    <location>
        <begin position="1"/>
        <end position="163"/>
    </location>
</feature>
<keyword evidence="7" id="KW-1185">Reference proteome</keyword>
<evidence type="ECO:0000256" key="1">
    <source>
        <dbReference type="ARBA" id="ARBA00022741"/>
    </source>
</evidence>
<protein>
    <recommendedName>
        <fullName evidence="4">ATP-dependent RNA helicase</fullName>
        <ecNumber evidence="4">3.6.4.13</ecNumber>
    </recommendedName>
</protein>
<dbReference type="Proteomes" id="UP001279734">
    <property type="component" value="Unassembled WGS sequence"/>
</dbReference>
<dbReference type="InterPro" id="IPR027417">
    <property type="entry name" value="P-loop_NTPase"/>
</dbReference>
<keyword evidence="3 4" id="KW-0067">ATP-binding</keyword>
<dbReference type="InterPro" id="IPR011545">
    <property type="entry name" value="DEAD/DEAH_box_helicase_dom"/>
</dbReference>
<evidence type="ECO:0000256" key="3">
    <source>
        <dbReference type="ARBA" id="ARBA00022840"/>
    </source>
</evidence>
<keyword evidence="4" id="KW-0347">Helicase</keyword>
<dbReference type="EC" id="3.6.4.13" evidence="4"/>
<dbReference type="GO" id="GO:0016787">
    <property type="term" value="F:hydrolase activity"/>
    <property type="evidence" value="ECO:0007669"/>
    <property type="project" value="UniProtKB-KW"/>
</dbReference>
<name>A0AAD3SVH8_NEPGR</name>
<keyword evidence="4" id="KW-0694">RNA-binding</keyword>
<dbReference type="PROSITE" id="PS51192">
    <property type="entry name" value="HELICASE_ATP_BIND_1"/>
    <property type="match status" value="1"/>
</dbReference>
<dbReference type="AlphaFoldDB" id="A0AAD3SVH8"/>
<sequence>MLSTSKDVLKKAKMGTGRTVAFLFLSIEVGDNSPPVSRDKKRPRILVLLICPTREFAAEANTLLTYYPSIGVQVVIMDTRHTVGQKRMPAYPCYILLATAGSLRIHLENTAGFATGLVGFRKDVEGSIVAAVPKQRQTLLLSATVFEEIRQICHIALKSDSEFINTVQEAALHLMARHGSWVGSSDSGSQQHESHQLERHHIEPIYDCLPFNKASHA</sequence>
<dbReference type="GO" id="GO:0003724">
    <property type="term" value="F:RNA helicase activity"/>
    <property type="evidence" value="ECO:0007669"/>
    <property type="project" value="UniProtKB-EC"/>
</dbReference>
<dbReference type="InterPro" id="IPR014001">
    <property type="entry name" value="Helicase_ATP-bd"/>
</dbReference>
<dbReference type="SUPFAM" id="SSF52540">
    <property type="entry name" value="P-loop containing nucleoside triphosphate hydrolases"/>
    <property type="match status" value="1"/>
</dbReference>
<dbReference type="Pfam" id="PF00270">
    <property type="entry name" value="DEAD"/>
    <property type="match status" value="1"/>
</dbReference>
<dbReference type="GO" id="GO:0003723">
    <property type="term" value="F:RNA binding"/>
    <property type="evidence" value="ECO:0007669"/>
    <property type="project" value="UniProtKB-UniRule"/>
</dbReference>
<comment type="domain">
    <text evidence="4">The Q motif is unique to and characteristic of the DEAD box family of RNA helicases and controls ATP binding and hydrolysis.</text>
</comment>
<evidence type="ECO:0000313" key="6">
    <source>
        <dbReference type="EMBL" id="GMH17404.1"/>
    </source>
</evidence>
<comment type="caution">
    <text evidence="6">The sequence shown here is derived from an EMBL/GenBank/DDBJ whole genome shotgun (WGS) entry which is preliminary data.</text>
</comment>
<evidence type="ECO:0000259" key="5">
    <source>
        <dbReference type="PROSITE" id="PS51192"/>
    </source>
</evidence>
<dbReference type="PANTHER" id="PTHR24031">
    <property type="entry name" value="RNA HELICASE"/>
    <property type="match status" value="1"/>
</dbReference>
<comment type="function">
    <text evidence="4">RNA helicase.</text>
</comment>
<dbReference type="Gene3D" id="3.40.50.300">
    <property type="entry name" value="P-loop containing nucleotide triphosphate hydrolases"/>
    <property type="match status" value="1"/>
</dbReference>
<evidence type="ECO:0000256" key="2">
    <source>
        <dbReference type="ARBA" id="ARBA00022801"/>
    </source>
</evidence>
<keyword evidence="1 4" id="KW-0547">Nucleotide-binding</keyword>
<keyword evidence="2 4" id="KW-0378">Hydrolase</keyword>
<gene>
    <name evidence="6" type="ORF">Nepgr_019245</name>
</gene>
<evidence type="ECO:0000256" key="4">
    <source>
        <dbReference type="RuleBase" id="RU365068"/>
    </source>
</evidence>
<dbReference type="EMBL" id="BSYO01000017">
    <property type="protein sequence ID" value="GMH17404.1"/>
    <property type="molecule type" value="Genomic_DNA"/>
</dbReference>
<dbReference type="GO" id="GO:0005524">
    <property type="term" value="F:ATP binding"/>
    <property type="evidence" value="ECO:0007669"/>
    <property type="project" value="UniProtKB-UniRule"/>
</dbReference>
<organism evidence="6 7">
    <name type="scientific">Nepenthes gracilis</name>
    <name type="common">Slender pitcher plant</name>
    <dbReference type="NCBI Taxonomy" id="150966"/>
    <lineage>
        <taxon>Eukaryota</taxon>
        <taxon>Viridiplantae</taxon>
        <taxon>Streptophyta</taxon>
        <taxon>Embryophyta</taxon>
        <taxon>Tracheophyta</taxon>
        <taxon>Spermatophyta</taxon>
        <taxon>Magnoliopsida</taxon>
        <taxon>eudicotyledons</taxon>
        <taxon>Gunneridae</taxon>
        <taxon>Pentapetalae</taxon>
        <taxon>Caryophyllales</taxon>
        <taxon>Nepenthaceae</taxon>
        <taxon>Nepenthes</taxon>
    </lineage>
</organism>
<comment type="catalytic activity">
    <reaction evidence="4">
        <text>ATP + H2O = ADP + phosphate + H(+)</text>
        <dbReference type="Rhea" id="RHEA:13065"/>
        <dbReference type="ChEBI" id="CHEBI:15377"/>
        <dbReference type="ChEBI" id="CHEBI:15378"/>
        <dbReference type="ChEBI" id="CHEBI:30616"/>
        <dbReference type="ChEBI" id="CHEBI:43474"/>
        <dbReference type="ChEBI" id="CHEBI:456216"/>
        <dbReference type="EC" id="3.6.4.13"/>
    </reaction>
</comment>
<comment type="similarity">
    <text evidence="4">Belongs to the DEAD box helicase family.</text>
</comment>
<evidence type="ECO:0000313" key="7">
    <source>
        <dbReference type="Proteomes" id="UP001279734"/>
    </source>
</evidence>
<proteinExistence type="inferred from homology"/>
<accession>A0AAD3SVH8</accession>